<dbReference type="PANTHER" id="PTHR33736:SF13">
    <property type="entry name" value="OS11G0155100 PROTEIN"/>
    <property type="match status" value="1"/>
</dbReference>
<evidence type="ECO:0008006" key="4">
    <source>
        <dbReference type="Google" id="ProtNLM"/>
    </source>
</evidence>
<gene>
    <name evidence="2" type="ORF">ACJIZ3_021765</name>
</gene>
<dbReference type="AlphaFoldDB" id="A0ABD3SMY6"/>
<name>A0ABD3SMY6_9LAMI</name>
<keyword evidence="1" id="KW-0472">Membrane</keyword>
<organism evidence="2 3">
    <name type="scientific">Penstemon smallii</name>
    <dbReference type="NCBI Taxonomy" id="265156"/>
    <lineage>
        <taxon>Eukaryota</taxon>
        <taxon>Viridiplantae</taxon>
        <taxon>Streptophyta</taxon>
        <taxon>Embryophyta</taxon>
        <taxon>Tracheophyta</taxon>
        <taxon>Spermatophyta</taxon>
        <taxon>Magnoliopsida</taxon>
        <taxon>eudicotyledons</taxon>
        <taxon>Gunneridae</taxon>
        <taxon>Pentapetalae</taxon>
        <taxon>asterids</taxon>
        <taxon>lamiids</taxon>
        <taxon>Lamiales</taxon>
        <taxon>Plantaginaceae</taxon>
        <taxon>Cheloneae</taxon>
        <taxon>Penstemon</taxon>
    </lineage>
</organism>
<proteinExistence type="predicted"/>
<keyword evidence="1" id="KW-0812">Transmembrane</keyword>
<keyword evidence="1" id="KW-1133">Transmembrane helix</keyword>
<protein>
    <recommendedName>
        <fullName evidence="4">F-box protein</fullName>
    </recommendedName>
</protein>
<sequence length="342" mass="38204">MLPPKVYSSPPPIAADASVEQVGATEFSTLHQDIIESHVLTRLDGPSLASAASCSTTLRHLSSPENLWSDICHYTWPSTVSSSVSHVISKFPNGGPRAFFSHAFPLLSSSNLNRSSSSQPSELISSVDIHYKDNLIFSKVQETETSTEWFRCSPFRIDLLEPKDVVPTPIKHPDRDENCNQIITDMRLSWILIDPIGLRAVNLSSQKPVTVQRHWLTGEVQVRFASILAVDRGHVQCGIVVTCGGSESGEMQVREVSLEMEDMDGMHLNGKDSLVILHGALEGRKGSGRNRVQEAQRRYKEYVEMKRERKERKLKREGVLDMLCVAFGVSIFLGFCCFLFCR</sequence>
<dbReference type="EMBL" id="JBJXBP010000006">
    <property type="protein sequence ID" value="KAL3825736.1"/>
    <property type="molecule type" value="Genomic_DNA"/>
</dbReference>
<evidence type="ECO:0000313" key="3">
    <source>
        <dbReference type="Proteomes" id="UP001634393"/>
    </source>
</evidence>
<evidence type="ECO:0000256" key="1">
    <source>
        <dbReference type="SAM" id="Phobius"/>
    </source>
</evidence>
<dbReference type="InterPro" id="IPR036047">
    <property type="entry name" value="F-box-like_dom_sf"/>
</dbReference>
<accession>A0ABD3SMY6</accession>
<dbReference type="SUPFAM" id="SSF81383">
    <property type="entry name" value="F-box domain"/>
    <property type="match status" value="1"/>
</dbReference>
<evidence type="ECO:0000313" key="2">
    <source>
        <dbReference type="EMBL" id="KAL3825736.1"/>
    </source>
</evidence>
<dbReference type="InterPro" id="IPR045283">
    <property type="entry name" value="AT3G44326-like"/>
</dbReference>
<comment type="caution">
    <text evidence="2">The sequence shown here is derived from an EMBL/GenBank/DDBJ whole genome shotgun (WGS) entry which is preliminary data.</text>
</comment>
<dbReference type="PANTHER" id="PTHR33736">
    <property type="entry name" value="F-BOX PROTEIN-RELATED"/>
    <property type="match status" value="1"/>
</dbReference>
<reference evidence="2 3" key="1">
    <citation type="submission" date="2024-12" db="EMBL/GenBank/DDBJ databases">
        <title>The unique morphological basis and parallel evolutionary history of personate flowers in Penstemon.</title>
        <authorList>
            <person name="Depatie T.H."/>
            <person name="Wessinger C.A."/>
        </authorList>
    </citation>
    <scope>NUCLEOTIDE SEQUENCE [LARGE SCALE GENOMIC DNA]</scope>
    <source>
        <strain evidence="2">WTNN_2</strain>
        <tissue evidence="2">Leaf</tissue>
    </source>
</reference>
<dbReference type="Proteomes" id="UP001634393">
    <property type="component" value="Unassembled WGS sequence"/>
</dbReference>
<feature type="transmembrane region" description="Helical" evidence="1">
    <location>
        <begin position="319"/>
        <end position="341"/>
    </location>
</feature>
<keyword evidence="3" id="KW-1185">Reference proteome</keyword>